<dbReference type="GO" id="GO:0032153">
    <property type="term" value="C:cell division site"/>
    <property type="evidence" value="ECO:0007669"/>
    <property type="project" value="TreeGrafter"/>
</dbReference>
<dbReference type="RefSeq" id="WP_160039614.1">
    <property type="nucleotide sequence ID" value="NZ_BORQ01000004.1"/>
</dbReference>
<keyword evidence="2 6" id="KW-0812">Transmembrane</keyword>
<dbReference type="NCBIfam" id="NF038403">
    <property type="entry name" value="perm_prefix_1"/>
    <property type="match status" value="1"/>
</dbReference>
<evidence type="ECO:0000313" key="8">
    <source>
        <dbReference type="Proteomes" id="UP000679779"/>
    </source>
</evidence>
<keyword evidence="7" id="KW-0131">Cell cycle</keyword>
<name>A0A920CAQ0_9BACL</name>
<sequence>MRQPEEHAVIAAFLNQVCKHVRAKELHAAIREELSSHVADRMEILLEKGMPEEEAAAEAVRQMGDPNEIGRNLHRAHKPAVEWKILVIIAVMALIGIFGVFTVQQSGMYPQFGGALFERKVLFTLMGMVCLMAFYFVDYRKIQKHSATLFYGMLLLMLFTLYEGIELNGRKVFLAFGNFGVNMMAISLPILILALAGMKQAKEWRGVEHLFQLIGRGVIPVLLFCQGASWFYGCIYLASFFVLTWMTKRNGVQFLLLALPLLSLYIFALTQVGQLYHRLHAYLYPVGEDSYQLIQTKAAIHSAGWFGHGFAARLDTLPYAYGDSLFPYLIYCFGWGFGILIAGLVVWFIARFWKMNALIQDEYAKRILVGFTSLFAIRMLWPILMSFGIVPIVGEVLPFMGYSNMMQVFDFAAVGLLLSVFRRKNMIPRAAEEALPRH</sequence>
<evidence type="ECO:0000256" key="2">
    <source>
        <dbReference type="ARBA" id="ARBA00022692"/>
    </source>
</evidence>
<feature type="transmembrane region" description="Helical" evidence="6">
    <location>
        <begin position="254"/>
        <end position="276"/>
    </location>
</feature>
<accession>A0A920CAQ0</accession>
<proteinExistence type="predicted"/>
<dbReference type="Pfam" id="PF01098">
    <property type="entry name" value="FTSW_RODA_SPOVE"/>
    <property type="match status" value="1"/>
</dbReference>
<dbReference type="PANTHER" id="PTHR30474:SF1">
    <property type="entry name" value="PEPTIDOGLYCAN GLYCOSYLTRANSFERASE MRDB"/>
    <property type="match status" value="1"/>
</dbReference>
<keyword evidence="4 6" id="KW-1133">Transmembrane helix</keyword>
<protein>
    <submittedName>
        <fullName evidence="7">Cell division protein FtsW</fullName>
    </submittedName>
</protein>
<keyword evidence="3" id="KW-0133">Cell shape</keyword>
<gene>
    <name evidence="7" type="ORF">J2TS6_38070</name>
</gene>
<feature type="transmembrane region" description="Helical" evidence="6">
    <location>
        <begin position="328"/>
        <end position="350"/>
    </location>
</feature>
<dbReference type="GO" id="GO:0008360">
    <property type="term" value="P:regulation of cell shape"/>
    <property type="evidence" value="ECO:0007669"/>
    <property type="project" value="UniProtKB-KW"/>
</dbReference>
<organism evidence="7 8">
    <name type="scientific">Paenibacillus albilobatus</name>
    <dbReference type="NCBI Taxonomy" id="2716884"/>
    <lineage>
        <taxon>Bacteria</taxon>
        <taxon>Bacillati</taxon>
        <taxon>Bacillota</taxon>
        <taxon>Bacilli</taxon>
        <taxon>Bacillales</taxon>
        <taxon>Paenibacillaceae</taxon>
        <taxon>Paenibacillus</taxon>
    </lineage>
</organism>
<feature type="transmembrane region" description="Helical" evidence="6">
    <location>
        <begin position="399"/>
        <end position="421"/>
    </location>
</feature>
<evidence type="ECO:0000256" key="6">
    <source>
        <dbReference type="SAM" id="Phobius"/>
    </source>
</evidence>
<dbReference type="GO" id="GO:0015648">
    <property type="term" value="F:lipid-linked peptidoglycan transporter activity"/>
    <property type="evidence" value="ECO:0007669"/>
    <property type="project" value="TreeGrafter"/>
</dbReference>
<feature type="transmembrane region" description="Helical" evidence="6">
    <location>
        <begin position="371"/>
        <end position="393"/>
    </location>
</feature>
<comment type="caution">
    <text evidence="7">The sequence shown here is derived from an EMBL/GenBank/DDBJ whole genome shotgun (WGS) entry which is preliminary data.</text>
</comment>
<evidence type="ECO:0000256" key="5">
    <source>
        <dbReference type="ARBA" id="ARBA00023136"/>
    </source>
</evidence>
<evidence type="ECO:0000256" key="4">
    <source>
        <dbReference type="ARBA" id="ARBA00022989"/>
    </source>
</evidence>
<dbReference type="InterPro" id="IPR001182">
    <property type="entry name" value="FtsW/RodA"/>
</dbReference>
<dbReference type="AlphaFoldDB" id="A0A920CAQ0"/>
<feature type="transmembrane region" description="Helical" evidence="6">
    <location>
        <begin position="149"/>
        <end position="167"/>
    </location>
</feature>
<evidence type="ECO:0000313" key="7">
    <source>
        <dbReference type="EMBL" id="GIO32666.1"/>
    </source>
</evidence>
<feature type="transmembrane region" description="Helical" evidence="6">
    <location>
        <begin position="230"/>
        <end position="247"/>
    </location>
</feature>
<evidence type="ECO:0000256" key="3">
    <source>
        <dbReference type="ARBA" id="ARBA00022960"/>
    </source>
</evidence>
<evidence type="ECO:0000256" key="1">
    <source>
        <dbReference type="ARBA" id="ARBA00004141"/>
    </source>
</evidence>
<dbReference type="EMBL" id="BORQ01000004">
    <property type="protein sequence ID" value="GIO32666.1"/>
    <property type="molecule type" value="Genomic_DNA"/>
</dbReference>
<keyword evidence="7" id="KW-0132">Cell division</keyword>
<dbReference type="GO" id="GO:0051301">
    <property type="term" value="P:cell division"/>
    <property type="evidence" value="ECO:0007669"/>
    <property type="project" value="UniProtKB-KW"/>
</dbReference>
<dbReference type="InterPro" id="IPR047928">
    <property type="entry name" value="Perm_prefix_1"/>
</dbReference>
<feature type="transmembrane region" description="Helical" evidence="6">
    <location>
        <begin position="173"/>
        <end position="195"/>
    </location>
</feature>
<keyword evidence="5 6" id="KW-0472">Membrane</keyword>
<keyword evidence="8" id="KW-1185">Reference proteome</keyword>
<dbReference type="Proteomes" id="UP000679779">
    <property type="component" value="Unassembled WGS sequence"/>
</dbReference>
<feature type="transmembrane region" description="Helical" evidence="6">
    <location>
        <begin position="121"/>
        <end position="137"/>
    </location>
</feature>
<feature type="transmembrane region" description="Helical" evidence="6">
    <location>
        <begin position="81"/>
        <end position="101"/>
    </location>
</feature>
<reference evidence="7" key="1">
    <citation type="submission" date="2021-03" db="EMBL/GenBank/DDBJ databases">
        <title>Antimicrobial resistance genes in bacteria isolated from Japanese honey, and their potential for conferring macrolide and lincosamide resistance in the American foulbrood pathogen Paenibacillus larvae.</title>
        <authorList>
            <person name="Okamoto M."/>
            <person name="Kumagai M."/>
            <person name="Kanamori H."/>
            <person name="Takamatsu D."/>
        </authorList>
    </citation>
    <scope>NUCLEOTIDE SEQUENCE</scope>
    <source>
        <strain evidence="7">J2TS6</strain>
    </source>
</reference>
<dbReference type="GO" id="GO:0005886">
    <property type="term" value="C:plasma membrane"/>
    <property type="evidence" value="ECO:0007669"/>
    <property type="project" value="TreeGrafter"/>
</dbReference>
<dbReference type="PANTHER" id="PTHR30474">
    <property type="entry name" value="CELL CYCLE PROTEIN"/>
    <property type="match status" value="1"/>
</dbReference>
<comment type="subcellular location">
    <subcellularLocation>
        <location evidence="1">Membrane</location>
        <topology evidence="1">Multi-pass membrane protein</topology>
    </subcellularLocation>
</comment>